<gene>
    <name evidence="6" type="ORF">DWG20_12975</name>
</gene>
<comment type="catalytic activity">
    <reaction evidence="2">
        <text>4-(gamma-L-glutamylamino)butanoate + H2O = 4-aminobutanoate + L-glutamate</text>
        <dbReference type="Rhea" id="RHEA:19737"/>
        <dbReference type="ChEBI" id="CHEBI:15377"/>
        <dbReference type="ChEBI" id="CHEBI:29985"/>
        <dbReference type="ChEBI" id="CHEBI:58800"/>
        <dbReference type="ChEBI" id="CHEBI:59888"/>
        <dbReference type="EC" id="3.5.1.94"/>
    </reaction>
</comment>
<dbReference type="InterPro" id="IPR044668">
    <property type="entry name" value="PuuD-like"/>
</dbReference>
<accession>A0A345Y8L7</accession>
<proteinExistence type="inferred from homology"/>
<dbReference type="Pfam" id="PF07722">
    <property type="entry name" value="Peptidase_C26"/>
    <property type="match status" value="1"/>
</dbReference>
<evidence type="ECO:0000256" key="3">
    <source>
        <dbReference type="ARBA" id="ARBA00055068"/>
    </source>
</evidence>
<dbReference type="InterPro" id="IPR011697">
    <property type="entry name" value="Peptidase_C26"/>
</dbReference>
<dbReference type="GO" id="GO:0033969">
    <property type="term" value="F:gamma-glutamyl-gamma-aminobutyrate hydrolase activity"/>
    <property type="evidence" value="ECO:0007669"/>
    <property type="project" value="UniProtKB-EC"/>
</dbReference>
<protein>
    <recommendedName>
        <fullName evidence="5">gamma-glutamyl-gamma-aminobutyrate hydrolase</fullName>
        <ecNumber evidence="5">3.5.1.94</ecNumber>
    </recommendedName>
</protein>
<dbReference type="CDD" id="cd01745">
    <property type="entry name" value="GATase1_2"/>
    <property type="match status" value="1"/>
</dbReference>
<dbReference type="RefSeq" id="WP_115434197.1">
    <property type="nucleotide sequence ID" value="NZ_CP031337.1"/>
</dbReference>
<name>A0A345Y8L7_9NEIS</name>
<comment type="function">
    <text evidence="3">Involved in the breakdown of putrescine via hydrolysis of the gamma-glutamyl linkage of gamma-glutamyl-gamma-aminobutyrate.</text>
</comment>
<dbReference type="PANTHER" id="PTHR43235:SF1">
    <property type="entry name" value="GLUTAMINE AMIDOTRANSFERASE PB2B2.05-RELATED"/>
    <property type="match status" value="1"/>
</dbReference>
<dbReference type="Proteomes" id="UP000254537">
    <property type="component" value="Chromosome"/>
</dbReference>
<dbReference type="Gene3D" id="3.40.50.880">
    <property type="match status" value="1"/>
</dbReference>
<dbReference type="SUPFAM" id="SSF52317">
    <property type="entry name" value="Class I glutamine amidotransferase-like"/>
    <property type="match status" value="1"/>
</dbReference>
<comment type="pathway">
    <text evidence="4">Amine and polyamine degradation; putrescine degradation; 4-aminobutanoate from putrescine: step 4/4.</text>
</comment>
<dbReference type="GO" id="GO:0005829">
    <property type="term" value="C:cytosol"/>
    <property type="evidence" value="ECO:0007669"/>
    <property type="project" value="TreeGrafter"/>
</dbReference>
<keyword evidence="6" id="KW-0378">Hydrolase</keyword>
<evidence type="ECO:0000313" key="7">
    <source>
        <dbReference type="Proteomes" id="UP000254537"/>
    </source>
</evidence>
<evidence type="ECO:0000256" key="4">
    <source>
        <dbReference type="ARBA" id="ARBA00060634"/>
    </source>
</evidence>
<dbReference type="EC" id="3.5.1.94" evidence="5"/>
<comment type="similarity">
    <text evidence="1">Belongs to the peptidase C26 family.</text>
</comment>
<dbReference type="EMBL" id="CP031337">
    <property type="protein sequence ID" value="AXK40269.1"/>
    <property type="molecule type" value="Genomic_DNA"/>
</dbReference>
<dbReference type="KEGG" id="ccah:DWG20_12975"/>
<dbReference type="OrthoDB" id="9813383at2"/>
<dbReference type="GO" id="GO:0006598">
    <property type="term" value="P:polyamine catabolic process"/>
    <property type="evidence" value="ECO:0007669"/>
    <property type="project" value="TreeGrafter"/>
</dbReference>
<dbReference type="AlphaFoldDB" id="A0A345Y8L7"/>
<evidence type="ECO:0000256" key="1">
    <source>
        <dbReference type="ARBA" id="ARBA00011083"/>
    </source>
</evidence>
<reference evidence="6 7" key="1">
    <citation type="submission" date="2018-07" db="EMBL/GenBank/DDBJ databases">
        <title>Crenobacter cavernae sp. nov., isolated from a karst cave.</title>
        <authorList>
            <person name="Zhu H."/>
        </authorList>
    </citation>
    <scope>NUCLEOTIDE SEQUENCE [LARGE SCALE GENOMIC DNA]</scope>
    <source>
        <strain evidence="6 7">K1W11S-77</strain>
    </source>
</reference>
<evidence type="ECO:0000313" key="6">
    <source>
        <dbReference type="EMBL" id="AXK40269.1"/>
    </source>
</evidence>
<dbReference type="PANTHER" id="PTHR43235">
    <property type="entry name" value="GLUTAMINE AMIDOTRANSFERASE PB2B2.05-RELATED"/>
    <property type="match status" value="1"/>
</dbReference>
<sequence length="251" mass="27383">MARPIVGIPCDIKQLSSFPFHAVGEKYITAVAGGAGALPWLIPSLGDSELLDESLGMLDGILLPGSPSNIQPHYYGGPPSREGMLHDPARDASTLPLVVRAVERGLPVLGICRGAQEVNVALGGELYQHVQEEAGYFDHREKTDAPLEHQYGPIHHVSLTPGGWLAEWAGEERIAVNSLHQQGVKRLAPGLVVEGLAEDGLVEAFRMDAARGFLLAVQWHPEWQYWNNTVSMAIFRAFGDACRSHRDKRSE</sequence>
<evidence type="ECO:0000256" key="5">
    <source>
        <dbReference type="ARBA" id="ARBA00066788"/>
    </source>
</evidence>
<evidence type="ECO:0000256" key="2">
    <source>
        <dbReference type="ARBA" id="ARBA00052718"/>
    </source>
</evidence>
<dbReference type="InterPro" id="IPR029062">
    <property type="entry name" value="Class_I_gatase-like"/>
</dbReference>
<dbReference type="PROSITE" id="PS51273">
    <property type="entry name" value="GATASE_TYPE_1"/>
    <property type="match status" value="1"/>
</dbReference>
<dbReference type="FunFam" id="3.40.50.880:FF:000030">
    <property type="entry name" value="Gamma-glutamyl-gamma-aminobutyrate hydrolase PuuD"/>
    <property type="match status" value="1"/>
</dbReference>
<organism evidence="6 7">
    <name type="scientific">Crenobacter cavernae</name>
    <dbReference type="NCBI Taxonomy" id="2290923"/>
    <lineage>
        <taxon>Bacteria</taxon>
        <taxon>Pseudomonadati</taxon>
        <taxon>Pseudomonadota</taxon>
        <taxon>Betaproteobacteria</taxon>
        <taxon>Neisseriales</taxon>
        <taxon>Neisseriaceae</taxon>
        <taxon>Crenobacter</taxon>
    </lineage>
</organism>